<accession>A0A4R3TIW6</accession>
<reference evidence="1 2" key="1">
    <citation type="submission" date="2019-03" db="EMBL/GenBank/DDBJ databases">
        <title>Genomic Encyclopedia of Type Strains, Phase IV (KMG-IV): sequencing the most valuable type-strain genomes for metagenomic binning, comparative biology and taxonomic classification.</title>
        <authorList>
            <person name="Goeker M."/>
        </authorList>
    </citation>
    <scope>NUCLEOTIDE SEQUENCE [LARGE SCALE GENOMIC DNA]</scope>
    <source>
        <strain evidence="1 2">DSM 29481</strain>
    </source>
</reference>
<dbReference type="EMBL" id="SMBP01000005">
    <property type="protein sequence ID" value="TCU62213.1"/>
    <property type="molecule type" value="Genomic_DNA"/>
</dbReference>
<dbReference type="AlphaFoldDB" id="A0A4R3TIW6"/>
<dbReference type="RefSeq" id="WP_132224169.1">
    <property type="nucleotide sequence ID" value="NZ_JANKBG010000006.1"/>
</dbReference>
<dbReference type="Proteomes" id="UP000295773">
    <property type="component" value="Unassembled WGS sequence"/>
</dbReference>
<evidence type="ECO:0000313" key="2">
    <source>
        <dbReference type="Proteomes" id="UP000295773"/>
    </source>
</evidence>
<proteinExistence type="predicted"/>
<keyword evidence="2" id="KW-1185">Reference proteome</keyword>
<protein>
    <submittedName>
        <fullName evidence="1">Uncharacterized protein</fullName>
    </submittedName>
</protein>
<name>A0A4R3TIW6_9FIRM</name>
<sequence>MKREQQRKLRELKKTLPKMLKEKAKAYKMKKKDYMIWYSINDLFIECMIDVRETVDDRCCCSIQVKIKPLWIDDLLWDCLGMENNKAEPMSLRAIGAFTVSGVEVYSDYAYLKEWTREEMETYVDLYLEKFNQIMNEVTIDDFYAHISDNTYHEELRVSLTMAYNTRYQEAIEYLKDKGEGIFCNKGLWIHDGIKQYCKTMMNKQQV</sequence>
<gene>
    <name evidence="1" type="ORF">EDD61_10519</name>
</gene>
<organism evidence="1 2">
    <name type="scientific">Longicatena caecimuris</name>
    <dbReference type="NCBI Taxonomy" id="1796635"/>
    <lineage>
        <taxon>Bacteria</taxon>
        <taxon>Bacillati</taxon>
        <taxon>Bacillota</taxon>
        <taxon>Erysipelotrichia</taxon>
        <taxon>Erysipelotrichales</taxon>
        <taxon>Erysipelotrichaceae</taxon>
        <taxon>Longicatena</taxon>
    </lineage>
</organism>
<comment type="caution">
    <text evidence="1">The sequence shown here is derived from an EMBL/GenBank/DDBJ whole genome shotgun (WGS) entry which is preliminary data.</text>
</comment>
<evidence type="ECO:0000313" key="1">
    <source>
        <dbReference type="EMBL" id="TCU62213.1"/>
    </source>
</evidence>